<reference evidence="1" key="1">
    <citation type="submission" date="2022-08" db="EMBL/GenBank/DDBJ databases">
        <authorList>
            <person name="Gutierrez-Valencia J."/>
        </authorList>
    </citation>
    <scope>NUCLEOTIDE SEQUENCE</scope>
</reference>
<dbReference type="EMBL" id="CAMGYJ010000005">
    <property type="protein sequence ID" value="CAI0416576.1"/>
    <property type="molecule type" value="Genomic_DNA"/>
</dbReference>
<evidence type="ECO:0000313" key="1">
    <source>
        <dbReference type="EMBL" id="CAI0416576.1"/>
    </source>
</evidence>
<dbReference type="AlphaFoldDB" id="A0AAV0K6T5"/>
<keyword evidence="2" id="KW-1185">Reference proteome</keyword>
<evidence type="ECO:0000313" key="2">
    <source>
        <dbReference type="Proteomes" id="UP001154282"/>
    </source>
</evidence>
<accession>A0AAV0K6T5</accession>
<sequence length="55" mass="6247">MLWPKELAESASILRHVNCFQLVRIQVSGFPSWVYVVKRTGFNLDDLDSGTDLGH</sequence>
<proteinExistence type="predicted"/>
<organism evidence="1 2">
    <name type="scientific">Linum tenue</name>
    <dbReference type="NCBI Taxonomy" id="586396"/>
    <lineage>
        <taxon>Eukaryota</taxon>
        <taxon>Viridiplantae</taxon>
        <taxon>Streptophyta</taxon>
        <taxon>Embryophyta</taxon>
        <taxon>Tracheophyta</taxon>
        <taxon>Spermatophyta</taxon>
        <taxon>Magnoliopsida</taxon>
        <taxon>eudicotyledons</taxon>
        <taxon>Gunneridae</taxon>
        <taxon>Pentapetalae</taxon>
        <taxon>rosids</taxon>
        <taxon>fabids</taxon>
        <taxon>Malpighiales</taxon>
        <taxon>Linaceae</taxon>
        <taxon>Linum</taxon>
    </lineage>
</organism>
<comment type="caution">
    <text evidence="1">The sequence shown here is derived from an EMBL/GenBank/DDBJ whole genome shotgun (WGS) entry which is preliminary data.</text>
</comment>
<dbReference type="Proteomes" id="UP001154282">
    <property type="component" value="Unassembled WGS sequence"/>
</dbReference>
<protein>
    <submittedName>
        <fullName evidence="1">Uncharacterized protein</fullName>
    </submittedName>
</protein>
<name>A0AAV0K6T5_9ROSI</name>
<gene>
    <name evidence="1" type="ORF">LITE_LOCUS17022</name>
</gene>